<evidence type="ECO:0000313" key="2">
    <source>
        <dbReference type="Proteomes" id="UP001500604"/>
    </source>
</evidence>
<accession>A0ABP8UZV2</accession>
<protein>
    <submittedName>
        <fullName evidence="1">FixH family protein</fullName>
    </submittedName>
</protein>
<keyword evidence="2" id="KW-1185">Reference proteome</keyword>
<reference evidence="2" key="1">
    <citation type="journal article" date="2019" name="Int. J. Syst. Evol. Microbiol.">
        <title>The Global Catalogue of Microorganisms (GCM) 10K type strain sequencing project: providing services to taxonomists for standard genome sequencing and annotation.</title>
        <authorList>
            <consortium name="The Broad Institute Genomics Platform"/>
            <consortium name="The Broad Institute Genome Sequencing Center for Infectious Disease"/>
            <person name="Wu L."/>
            <person name="Ma J."/>
        </authorList>
    </citation>
    <scope>NUCLEOTIDE SEQUENCE [LARGE SCALE GENOMIC DNA]</scope>
    <source>
        <strain evidence="2">JCM 17805</strain>
    </source>
</reference>
<dbReference type="Pfam" id="PF05751">
    <property type="entry name" value="FixH"/>
    <property type="match status" value="1"/>
</dbReference>
<gene>
    <name evidence="1" type="ORF">GCM10023116_14410</name>
</gene>
<sequence length="169" mass="19036">MWFIITILLVTFTWGAITLTVALNNRDTVVVDDYYKVGKVINEDLSRENRAIEWDVNALISVDDLTGEVRAKVTGNLPERPDALRLRFSSPVFKSNDRDIMLRLTPSGDYIGNLTSSVDGRYYVQLETLDEQIPEQAYQTGWRLNDELVLEPGTPVTLSADKPLSGSEQ</sequence>
<name>A0ABP8UZV2_9GAMM</name>
<dbReference type="Proteomes" id="UP001500604">
    <property type="component" value="Unassembled WGS sequence"/>
</dbReference>
<comment type="caution">
    <text evidence="1">The sequence shown here is derived from an EMBL/GenBank/DDBJ whole genome shotgun (WGS) entry which is preliminary data.</text>
</comment>
<organism evidence="1 2">
    <name type="scientific">Kistimonas scapharcae</name>
    <dbReference type="NCBI Taxonomy" id="1036133"/>
    <lineage>
        <taxon>Bacteria</taxon>
        <taxon>Pseudomonadati</taxon>
        <taxon>Pseudomonadota</taxon>
        <taxon>Gammaproteobacteria</taxon>
        <taxon>Oceanospirillales</taxon>
        <taxon>Endozoicomonadaceae</taxon>
        <taxon>Kistimonas</taxon>
    </lineage>
</organism>
<dbReference type="RefSeq" id="WP_345194934.1">
    <property type="nucleotide sequence ID" value="NZ_BAABFL010000123.1"/>
</dbReference>
<dbReference type="EMBL" id="BAABFL010000123">
    <property type="protein sequence ID" value="GAA4649167.1"/>
    <property type="molecule type" value="Genomic_DNA"/>
</dbReference>
<evidence type="ECO:0000313" key="1">
    <source>
        <dbReference type="EMBL" id="GAA4649167.1"/>
    </source>
</evidence>
<dbReference type="InterPro" id="IPR008620">
    <property type="entry name" value="FixH"/>
</dbReference>
<proteinExistence type="predicted"/>